<dbReference type="EMBL" id="JAXOVC010000007">
    <property type="protein sequence ID" value="KAK4499166.1"/>
    <property type="molecule type" value="Genomic_DNA"/>
</dbReference>
<feature type="domain" description="Enoyl reductase (ER)" evidence="4">
    <location>
        <begin position="2"/>
        <end position="336"/>
    </location>
</feature>
<proteinExistence type="inferred from homology"/>
<keyword evidence="6" id="KW-1185">Reference proteome</keyword>
<evidence type="ECO:0000256" key="1">
    <source>
        <dbReference type="ARBA" id="ARBA00008072"/>
    </source>
</evidence>
<accession>A0ABR0ED29</accession>
<dbReference type="InterPro" id="IPR047122">
    <property type="entry name" value="Trans-enoyl_RdTase-like"/>
</dbReference>
<dbReference type="Proteomes" id="UP001305779">
    <property type="component" value="Unassembled WGS sequence"/>
</dbReference>
<dbReference type="InterPro" id="IPR036291">
    <property type="entry name" value="NAD(P)-bd_dom_sf"/>
</dbReference>
<sequence length="342" mass="36683">MGLPSTMRAIKIVEKGKAEVQDAPLPKLRDGTVLVKTTYVALNPTDWKHIDWMPTPGATVGCDFAGVVEEIGPNAGNRFKKGDRIAGVVHGSNQLRHDSGCFGEYVVANAKGAFKIPNNVTDEQAAGMGVATATVGLCLYQKLALPMPGSIPAEFTIMIYGGSSAMGSVAIQYAKLSGAKVITTCSARNFDFVKSLGADEIFDYSDPECGKKIRAATNNTLYHVMDCIGEPKICEDSISSLGGQIATINARAVYEREDVRVGRVIAYSANGEAYRMGDRDFPATIEETDLGALYFRLNEKLMGEGKVKAHPPKTGQGFEGVLQGLDEMRQGKVSGVKLTYKI</sequence>
<reference evidence="5 6" key="1">
    <citation type="journal article" date="2023" name="G3 (Bethesda)">
        <title>A chromosome-level genome assembly of Zasmidium syzygii isolated from banana leaves.</title>
        <authorList>
            <person name="van Westerhoven A.C."/>
            <person name="Mehrabi R."/>
            <person name="Talebi R."/>
            <person name="Steentjes M.B.F."/>
            <person name="Corcolon B."/>
            <person name="Chong P.A."/>
            <person name="Kema G.H.J."/>
            <person name="Seidl M.F."/>
        </authorList>
    </citation>
    <scope>NUCLEOTIDE SEQUENCE [LARGE SCALE GENOMIC DNA]</scope>
    <source>
        <strain evidence="5 6">P124</strain>
    </source>
</reference>
<gene>
    <name evidence="5" type="ORF">PRZ48_009678</name>
</gene>
<comment type="caution">
    <text evidence="5">The sequence shown here is derived from an EMBL/GenBank/DDBJ whole genome shotgun (WGS) entry which is preliminary data.</text>
</comment>
<evidence type="ECO:0000313" key="5">
    <source>
        <dbReference type="EMBL" id="KAK4499166.1"/>
    </source>
</evidence>
<dbReference type="InterPro" id="IPR020843">
    <property type="entry name" value="ER"/>
</dbReference>
<dbReference type="PANTHER" id="PTHR45348">
    <property type="entry name" value="HYPOTHETICAL OXIDOREDUCTASE (EUROFUNG)"/>
    <property type="match status" value="1"/>
</dbReference>
<evidence type="ECO:0000256" key="2">
    <source>
        <dbReference type="ARBA" id="ARBA00011245"/>
    </source>
</evidence>
<comment type="similarity">
    <text evidence="1">Belongs to the zinc-containing alcohol dehydrogenase family.</text>
</comment>
<dbReference type="SUPFAM" id="SSF50129">
    <property type="entry name" value="GroES-like"/>
    <property type="match status" value="1"/>
</dbReference>
<dbReference type="Gene3D" id="3.90.180.10">
    <property type="entry name" value="Medium-chain alcohol dehydrogenases, catalytic domain"/>
    <property type="match status" value="1"/>
</dbReference>
<dbReference type="PANTHER" id="PTHR45348:SF2">
    <property type="entry name" value="ZINC-TYPE ALCOHOL DEHYDROGENASE-LIKE PROTEIN C2E1P3.01"/>
    <property type="match status" value="1"/>
</dbReference>
<dbReference type="SUPFAM" id="SSF51735">
    <property type="entry name" value="NAD(P)-binding Rossmann-fold domains"/>
    <property type="match status" value="1"/>
</dbReference>
<dbReference type="InterPro" id="IPR011032">
    <property type="entry name" value="GroES-like_sf"/>
</dbReference>
<evidence type="ECO:0000313" key="6">
    <source>
        <dbReference type="Proteomes" id="UP001305779"/>
    </source>
</evidence>
<dbReference type="CDD" id="cd08249">
    <property type="entry name" value="enoyl_reductase_like"/>
    <property type="match status" value="1"/>
</dbReference>
<dbReference type="InterPro" id="IPR013149">
    <property type="entry name" value="ADH-like_C"/>
</dbReference>
<dbReference type="Gene3D" id="3.40.50.720">
    <property type="entry name" value="NAD(P)-binding Rossmann-like Domain"/>
    <property type="match status" value="1"/>
</dbReference>
<comment type="subunit">
    <text evidence="2">Monomer.</text>
</comment>
<protein>
    <recommendedName>
        <fullName evidence="4">Enoyl reductase (ER) domain-containing protein</fullName>
    </recommendedName>
</protein>
<dbReference type="Pfam" id="PF00107">
    <property type="entry name" value="ADH_zinc_N"/>
    <property type="match status" value="1"/>
</dbReference>
<dbReference type="Pfam" id="PF08240">
    <property type="entry name" value="ADH_N"/>
    <property type="match status" value="1"/>
</dbReference>
<dbReference type="SMART" id="SM00829">
    <property type="entry name" value="PKS_ER"/>
    <property type="match status" value="1"/>
</dbReference>
<keyword evidence="3" id="KW-0560">Oxidoreductase</keyword>
<evidence type="ECO:0000259" key="4">
    <source>
        <dbReference type="SMART" id="SM00829"/>
    </source>
</evidence>
<name>A0ABR0ED29_ZASCE</name>
<organism evidence="5 6">
    <name type="scientific">Zasmidium cellare</name>
    <name type="common">Wine cellar mold</name>
    <name type="synonym">Racodium cellare</name>
    <dbReference type="NCBI Taxonomy" id="395010"/>
    <lineage>
        <taxon>Eukaryota</taxon>
        <taxon>Fungi</taxon>
        <taxon>Dikarya</taxon>
        <taxon>Ascomycota</taxon>
        <taxon>Pezizomycotina</taxon>
        <taxon>Dothideomycetes</taxon>
        <taxon>Dothideomycetidae</taxon>
        <taxon>Mycosphaerellales</taxon>
        <taxon>Mycosphaerellaceae</taxon>
        <taxon>Zasmidium</taxon>
    </lineage>
</organism>
<evidence type="ECO:0000256" key="3">
    <source>
        <dbReference type="ARBA" id="ARBA00023002"/>
    </source>
</evidence>
<dbReference type="InterPro" id="IPR013154">
    <property type="entry name" value="ADH-like_N"/>
</dbReference>